<dbReference type="AlphaFoldDB" id="A0A392Q7H4"/>
<name>A0A392Q7H4_9FABA</name>
<protein>
    <submittedName>
        <fullName evidence="1">Vacuolar membrane-associated protein IML1</fullName>
    </submittedName>
</protein>
<feature type="non-terminal residue" evidence="1">
    <location>
        <position position="1"/>
    </location>
</feature>
<evidence type="ECO:0000313" key="2">
    <source>
        <dbReference type="Proteomes" id="UP000265520"/>
    </source>
</evidence>
<evidence type="ECO:0000313" key="1">
    <source>
        <dbReference type="EMBL" id="MCI19496.1"/>
    </source>
</evidence>
<accession>A0A392Q7H4</accession>
<reference evidence="1 2" key="1">
    <citation type="journal article" date="2018" name="Front. Plant Sci.">
        <title>Red Clover (Trifolium pratense) and Zigzag Clover (T. medium) - A Picture of Genomic Similarities and Differences.</title>
        <authorList>
            <person name="Dluhosova J."/>
            <person name="Istvanek J."/>
            <person name="Nedelnik J."/>
            <person name="Repkova J."/>
        </authorList>
    </citation>
    <scope>NUCLEOTIDE SEQUENCE [LARGE SCALE GENOMIC DNA]</scope>
    <source>
        <strain evidence="2">cv. 10/8</strain>
        <tissue evidence="1">Leaf</tissue>
    </source>
</reference>
<dbReference type="Proteomes" id="UP000265520">
    <property type="component" value="Unassembled WGS sequence"/>
</dbReference>
<sequence>DEELLDAARNFLRSGGLEIDLTAKVAHASKILKWYSIDFGKSEVEVIRHVSNYLDPADSEILLDLLATSELKVVYQPYDWGLNC</sequence>
<organism evidence="1 2">
    <name type="scientific">Trifolium medium</name>
    <dbReference type="NCBI Taxonomy" id="97028"/>
    <lineage>
        <taxon>Eukaryota</taxon>
        <taxon>Viridiplantae</taxon>
        <taxon>Streptophyta</taxon>
        <taxon>Embryophyta</taxon>
        <taxon>Tracheophyta</taxon>
        <taxon>Spermatophyta</taxon>
        <taxon>Magnoliopsida</taxon>
        <taxon>eudicotyledons</taxon>
        <taxon>Gunneridae</taxon>
        <taxon>Pentapetalae</taxon>
        <taxon>rosids</taxon>
        <taxon>fabids</taxon>
        <taxon>Fabales</taxon>
        <taxon>Fabaceae</taxon>
        <taxon>Papilionoideae</taxon>
        <taxon>50 kb inversion clade</taxon>
        <taxon>NPAAA clade</taxon>
        <taxon>Hologalegina</taxon>
        <taxon>IRL clade</taxon>
        <taxon>Trifolieae</taxon>
        <taxon>Trifolium</taxon>
    </lineage>
</organism>
<dbReference type="PANTHER" id="PTHR46361:SF3">
    <property type="entry name" value="ELECTRON CARRIER_ PROTEIN DISULFIDE OXIDOREDUCTASE"/>
    <property type="match status" value="1"/>
</dbReference>
<dbReference type="EMBL" id="LXQA010115072">
    <property type="protein sequence ID" value="MCI19496.1"/>
    <property type="molecule type" value="Genomic_DNA"/>
</dbReference>
<comment type="caution">
    <text evidence="1">The sequence shown here is derived from an EMBL/GenBank/DDBJ whole genome shotgun (WGS) entry which is preliminary data.</text>
</comment>
<proteinExistence type="predicted"/>
<keyword evidence="2" id="KW-1185">Reference proteome</keyword>
<dbReference type="PANTHER" id="PTHR46361">
    <property type="entry name" value="ELECTRON CARRIER/ PROTEIN DISULFIDE OXIDOREDUCTASE"/>
    <property type="match status" value="1"/>
</dbReference>